<evidence type="ECO:0000313" key="3">
    <source>
        <dbReference type="EMBL" id="HII73442.1"/>
    </source>
</evidence>
<dbReference type="SFLD" id="SFLDS00029">
    <property type="entry name" value="Radical_SAM"/>
    <property type="match status" value="1"/>
</dbReference>
<dbReference type="EMBL" id="DUJO01000016">
    <property type="protein sequence ID" value="HII73442.1"/>
    <property type="molecule type" value="Genomic_DNA"/>
</dbReference>
<feature type="domain" description="B12-binding" evidence="1">
    <location>
        <begin position="39"/>
        <end position="189"/>
    </location>
</feature>
<evidence type="ECO:0000313" key="4">
    <source>
        <dbReference type="Proteomes" id="UP000646844"/>
    </source>
</evidence>
<dbReference type="PANTHER" id="PTHR42731">
    <property type="entry name" value="SLL1084 PROTEIN"/>
    <property type="match status" value="1"/>
</dbReference>
<evidence type="ECO:0000259" key="2">
    <source>
        <dbReference type="PROSITE" id="PS51918"/>
    </source>
</evidence>
<dbReference type="SFLD" id="SFLDG01082">
    <property type="entry name" value="B12-binding_domain_containing"/>
    <property type="match status" value="1"/>
</dbReference>
<dbReference type="GO" id="GO:0003824">
    <property type="term" value="F:catalytic activity"/>
    <property type="evidence" value="ECO:0007669"/>
    <property type="project" value="InterPro"/>
</dbReference>
<dbReference type="Proteomes" id="UP000646844">
    <property type="component" value="Unassembled WGS sequence"/>
</dbReference>
<dbReference type="PANTHER" id="PTHR42731:SF4">
    <property type="entry name" value="RADICAL SAM DOMAIN PROTEIN"/>
    <property type="match status" value="1"/>
</dbReference>
<accession>A0A832TC82</accession>
<dbReference type="PROSITE" id="PS51918">
    <property type="entry name" value="RADICAL_SAM"/>
    <property type="match status" value="1"/>
</dbReference>
<dbReference type="SUPFAM" id="SSF102114">
    <property type="entry name" value="Radical SAM enzymes"/>
    <property type="match status" value="1"/>
</dbReference>
<dbReference type="PROSITE" id="PS51332">
    <property type="entry name" value="B12_BINDING"/>
    <property type="match status" value="1"/>
</dbReference>
<evidence type="ECO:0000259" key="1">
    <source>
        <dbReference type="PROSITE" id="PS51332"/>
    </source>
</evidence>
<protein>
    <submittedName>
        <fullName evidence="3">B12-binding domain-containing radical SAM protein</fullName>
    </submittedName>
</protein>
<proteinExistence type="predicted"/>
<feature type="domain" description="Radical SAM core" evidence="2">
    <location>
        <begin position="207"/>
        <end position="464"/>
    </location>
</feature>
<dbReference type="CDD" id="cd01335">
    <property type="entry name" value="Radical_SAM"/>
    <property type="match status" value="1"/>
</dbReference>
<sequence length="530" mass="60029">MPYDVVLTAERGTFTDYGGISPLGYVACLPYRLVPRIFMDKIFTPPEKTDRDGRAIFAPYPLRKVEAILTSHGFNVIVTPPEKLEKVVSKGAKVIGINTHDPLGIEPVSMKLSIIFGGGKTWTAKFFEELGEKIKKIKSKYDIKVVVGGAGAWQLEKEPPEWIDVVFIGHAEIDFPEIVKKLEEGEKVPRVVKARYPKKLSEIPPIINAARGGEVQITRGCPRGCWFCSVTPDTFISFPIDYILKEVEVNMRAGIKDVSLITDDMMLYGAKSLREVNHDAIIRLYTELKKAGVDYINFAHISAAPVKLSPRTIKEMSEIAGWNEQKAVSPVVGLETGSEKIFNKYMKMKAFPWGYNNWKDLIVEATAIMNDSYIYPCYTMTIGYPDETDEDVEQSIKLVEYIIDHKPIAWIFPLPVIPMGTSKIRDNPLPAIERLPSRYWDLLYMTWKYDLQITRKLARTITATSKNKVVRSLATYLIDKVFNNVEWYFKQLKESKGKSALSYKDLNLNTTYGVMWAIAQLFKLAFSSSG</sequence>
<dbReference type="InterPro" id="IPR006158">
    <property type="entry name" value="Cobalamin-bd"/>
</dbReference>
<reference evidence="3" key="1">
    <citation type="journal article" date="2020" name="bioRxiv">
        <title>A rank-normalized archaeal taxonomy based on genome phylogeny resolves widespread incomplete and uneven classifications.</title>
        <authorList>
            <person name="Rinke C."/>
            <person name="Chuvochina M."/>
            <person name="Mussig A.J."/>
            <person name="Chaumeil P.-A."/>
            <person name="Waite D.W."/>
            <person name="Whitman W.B."/>
            <person name="Parks D.H."/>
            <person name="Hugenholtz P."/>
        </authorList>
    </citation>
    <scope>NUCLEOTIDE SEQUENCE</scope>
    <source>
        <strain evidence="3">UBA8838</strain>
    </source>
</reference>
<gene>
    <name evidence="3" type="ORF">HA332_03445</name>
</gene>
<dbReference type="Gene3D" id="3.40.50.280">
    <property type="entry name" value="Cobalamin-binding domain"/>
    <property type="match status" value="1"/>
</dbReference>
<dbReference type="SMART" id="SM00729">
    <property type="entry name" value="Elp3"/>
    <property type="match status" value="1"/>
</dbReference>
<dbReference type="InterPro" id="IPR007197">
    <property type="entry name" value="rSAM"/>
</dbReference>
<dbReference type="GO" id="GO:0031419">
    <property type="term" value="F:cobalamin binding"/>
    <property type="evidence" value="ECO:0007669"/>
    <property type="project" value="InterPro"/>
</dbReference>
<comment type="caution">
    <text evidence="3">The sequence shown here is derived from an EMBL/GenBank/DDBJ whole genome shotgun (WGS) entry which is preliminary data.</text>
</comment>
<dbReference type="AlphaFoldDB" id="A0A832TC82"/>
<dbReference type="InterPro" id="IPR006638">
    <property type="entry name" value="Elp3/MiaA/NifB-like_rSAM"/>
</dbReference>
<dbReference type="Gene3D" id="3.80.30.20">
    <property type="entry name" value="tm_1862 like domain"/>
    <property type="match status" value="1"/>
</dbReference>
<dbReference type="InterPro" id="IPR058240">
    <property type="entry name" value="rSAM_sf"/>
</dbReference>
<organism evidence="3 4">
    <name type="scientific">Sulfurisphaera tokodaii</name>
    <dbReference type="NCBI Taxonomy" id="111955"/>
    <lineage>
        <taxon>Archaea</taxon>
        <taxon>Thermoproteota</taxon>
        <taxon>Thermoprotei</taxon>
        <taxon>Sulfolobales</taxon>
        <taxon>Sulfolobaceae</taxon>
        <taxon>Sulfurisphaera</taxon>
    </lineage>
</organism>
<dbReference type="Pfam" id="PF04055">
    <property type="entry name" value="Radical_SAM"/>
    <property type="match status" value="1"/>
</dbReference>
<dbReference type="GO" id="GO:0046872">
    <property type="term" value="F:metal ion binding"/>
    <property type="evidence" value="ECO:0007669"/>
    <property type="project" value="InterPro"/>
</dbReference>
<dbReference type="GO" id="GO:0051536">
    <property type="term" value="F:iron-sulfur cluster binding"/>
    <property type="evidence" value="ECO:0007669"/>
    <property type="project" value="InterPro"/>
</dbReference>
<dbReference type="InterPro" id="IPR023404">
    <property type="entry name" value="rSAM_horseshoe"/>
</dbReference>
<name>A0A832TC82_9CREN</name>